<dbReference type="OrthoDB" id="8545473at2759"/>
<feature type="disulfide bond" evidence="12">
    <location>
        <begin position="451"/>
        <end position="460"/>
    </location>
</feature>
<evidence type="ECO:0000256" key="11">
    <source>
        <dbReference type="ARBA" id="ARBA00023292"/>
    </source>
</evidence>
<dbReference type="PANTHER" id="PTHR10574:SF268">
    <property type="entry name" value="LAMININ SUBUNIT BETA-3"/>
    <property type="match status" value="1"/>
</dbReference>
<feature type="domain" description="Laminin EGF-like" evidence="16">
    <location>
        <begin position="532"/>
        <end position="581"/>
    </location>
</feature>
<feature type="domain" description="Laminin N-terminal" evidence="17">
    <location>
        <begin position="22"/>
        <end position="249"/>
    </location>
</feature>
<evidence type="ECO:0000256" key="6">
    <source>
        <dbReference type="ARBA" id="ARBA00022869"/>
    </source>
</evidence>
<comment type="subcellular location">
    <subcellularLocation>
        <location evidence="1">Secreted</location>
        <location evidence="1">Extracellular space</location>
        <location evidence="1">Extracellular matrix</location>
        <location evidence="1">Basement membrane</location>
    </subcellularLocation>
</comment>
<proteinExistence type="predicted"/>
<dbReference type="eggNOG" id="KOG0994">
    <property type="taxonomic scope" value="Eukaryota"/>
</dbReference>
<feature type="disulfide bond" evidence="12">
    <location>
        <begin position="399"/>
        <end position="408"/>
    </location>
</feature>
<evidence type="ECO:0000259" key="16">
    <source>
        <dbReference type="PROSITE" id="PS50027"/>
    </source>
</evidence>
<feature type="region of interest" description="Disordered" evidence="14">
    <location>
        <begin position="1044"/>
        <end position="1070"/>
    </location>
</feature>
<keyword evidence="11 12" id="KW-0424">Laminin EGF-like domain</keyword>
<dbReference type="Gene3D" id="2.10.25.10">
    <property type="entry name" value="Laminin"/>
    <property type="match status" value="4"/>
</dbReference>
<feature type="coiled-coil region" evidence="13">
    <location>
        <begin position="943"/>
        <end position="994"/>
    </location>
</feature>
<dbReference type="GeneTree" id="ENSGT00940000160731"/>
<evidence type="ECO:0000256" key="8">
    <source>
        <dbReference type="ARBA" id="ARBA00023054"/>
    </source>
</evidence>
<feature type="disulfide bond" evidence="12">
    <location>
        <begin position="500"/>
        <end position="509"/>
    </location>
</feature>
<dbReference type="FunFam" id="2.10.25.10:FF:000333">
    <property type="entry name" value="netrin-4 isoform X2"/>
    <property type="match status" value="1"/>
</dbReference>
<keyword evidence="8 13" id="KW-0175">Coiled coil</keyword>
<reference evidence="18 19" key="1">
    <citation type="submission" date="2009-12" db="EMBL/GenBank/DDBJ databases">
        <title>The Genome Sequence of Anolis carolinensis (Green Anole Lizard).</title>
        <authorList>
            <consortium name="The Genome Sequencing Platform"/>
            <person name="Di Palma F."/>
            <person name="Alfoldi J."/>
            <person name="Heiman D."/>
            <person name="Young S."/>
            <person name="Grabherr M."/>
            <person name="Johnson J."/>
            <person name="Lander E.S."/>
            <person name="Lindblad-Toh K."/>
        </authorList>
    </citation>
    <scope>NUCLEOTIDE SEQUENCE [LARGE SCALE GENOMIC DNA]</scope>
    <source>
        <strain evidence="18 19">JBL SC #1</strain>
    </source>
</reference>
<dbReference type="Bgee" id="ENSACAG00000005756">
    <property type="expression patterns" value="Expressed in lung and 4 other cell types or tissues"/>
</dbReference>
<dbReference type="InterPro" id="IPR050440">
    <property type="entry name" value="Laminin/Netrin_ECM"/>
</dbReference>
<dbReference type="FunFam" id="2.60.120.260:FF:000073">
    <property type="entry name" value="Laminin subunit beta 3"/>
    <property type="match status" value="1"/>
</dbReference>
<evidence type="ECO:0000313" key="18">
    <source>
        <dbReference type="Ensembl" id="ENSACAP00000005676.3"/>
    </source>
</evidence>
<dbReference type="CTD" id="3914"/>
<gene>
    <name evidence="18" type="primary">LAMB3</name>
    <name evidence="18" type="synonym">lamb3</name>
</gene>
<evidence type="ECO:0000256" key="14">
    <source>
        <dbReference type="SAM" id="MobiDB-lite"/>
    </source>
</evidence>
<feature type="disulfide bond" evidence="12">
    <location>
        <begin position="479"/>
        <end position="491"/>
    </location>
</feature>
<dbReference type="CDD" id="cd00055">
    <property type="entry name" value="EGF_Lam"/>
    <property type="match status" value="6"/>
</dbReference>
<feature type="disulfide bond" evidence="12">
    <location>
        <begin position="565"/>
        <end position="579"/>
    </location>
</feature>
<dbReference type="FunFam" id="2.10.25.10:FF:000440">
    <property type="entry name" value="Laminin subunit beta 3"/>
    <property type="match status" value="1"/>
</dbReference>
<dbReference type="PRINTS" id="PR00011">
    <property type="entry name" value="EGFLAMININ"/>
</dbReference>
<dbReference type="Ensembl" id="ENSACAT00000005800.3">
    <property type="protein sequence ID" value="ENSACAP00000005676.3"/>
    <property type="gene ID" value="ENSACAG00000005756.3"/>
</dbReference>
<feature type="domain" description="Laminin EGF-like" evidence="16">
    <location>
        <begin position="479"/>
        <end position="531"/>
    </location>
</feature>
<feature type="disulfide bond" evidence="12">
    <location>
        <begin position="532"/>
        <end position="544"/>
    </location>
</feature>
<dbReference type="KEGG" id="acs:100558673"/>
<dbReference type="Gene3D" id="2.60.120.260">
    <property type="entry name" value="Galactose-binding domain-like"/>
    <property type="match status" value="1"/>
</dbReference>
<evidence type="ECO:0000256" key="3">
    <source>
        <dbReference type="ARBA" id="ARBA00022530"/>
    </source>
</evidence>
<dbReference type="AlphaFoldDB" id="G1KEN9"/>
<dbReference type="FunFam" id="2.10.25.10:FF:000084">
    <property type="entry name" value="Laminin subunit alpha 3"/>
    <property type="match status" value="1"/>
</dbReference>
<dbReference type="GO" id="GO:0007411">
    <property type="term" value="P:axon guidance"/>
    <property type="evidence" value="ECO:0000318"/>
    <property type="project" value="GO_Central"/>
</dbReference>
<feature type="domain" description="Laminin EGF-like" evidence="16">
    <location>
        <begin position="429"/>
        <end position="478"/>
    </location>
</feature>
<dbReference type="PROSITE" id="PS50027">
    <property type="entry name" value="EGF_LAM_2"/>
    <property type="match status" value="5"/>
</dbReference>
<feature type="disulfide bond" evidence="12">
    <location>
        <begin position="553"/>
        <end position="562"/>
    </location>
</feature>
<dbReference type="Pfam" id="PF00053">
    <property type="entry name" value="EGF_laminin"/>
    <property type="match status" value="5"/>
</dbReference>
<evidence type="ECO:0000259" key="17">
    <source>
        <dbReference type="PROSITE" id="PS51117"/>
    </source>
</evidence>
<keyword evidence="10" id="KW-0325">Glycoprotein</keyword>
<evidence type="ECO:0000256" key="1">
    <source>
        <dbReference type="ARBA" id="ARBA00004302"/>
    </source>
</evidence>
<organism evidence="18 19">
    <name type="scientific">Anolis carolinensis</name>
    <name type="common">Green anole</name>
    <name type="synonym">American chameleon</name>
    <dbReference type="NCBI Taxonomy" id="28377"/>
    <lineage>
        <taxon>Eukaryota</taxon>
        <taxon>Metazoa</taxon>
        <taxon>Chordata</taxon>
        <taxon>Craniata</taxon>
        <taxon>Vertebrata</taxon>
        <taxon>Euteleostomi</taxon>
        <taxon>Lepidosauria</taxon>
        <taxon>Squamata</taxon>
        <taxon>Bifurcata</taxon>
        <taxon>Unidentata</taxon>
        <taxon>Episquamata</taxon>
        <taxon>Toxicofera</taxon>
        <taxon>Iguania</taxon>
        <taxon>Dactyloidae</taxon>
        <taxon>Anolis</taxon>
    </lineage>
</organism>
<dbReference type="GO" id="GO:0070831">
    <property type="term" value="P:basement membrane assembly"/>
    <property type="evidence" value="ECO:0000318"/>
    <property type="project" value="GO_Central"/>
</dbReference>
<dbReference type="InterPro" id="IPR008211">
    <property type="entry name" value="Laminin_N"/>
</dbReference>
<dbReference type="InterPro" id="IPR002049">
    <property type="entry name" value="LE_dom"/>
</dbReference>
<keyword evidence="9 12" id="KW-1015">Disulfide bond</keyword>
<dbReference type="PANTHER" id="PTHR10574">
    <property type="entry name" value="NETRIN/LAMININ-RELATED"/>
    <property type="match status" value="1"/>
</dbReference>
<dbReference type="SUPFAM" id="SSF57196">
    <property type="entry name" value="EGF/Laminin"/>
    <property type="match status" value="6"/>
</dbReference>
<dbReference type="HOGENOM" id="CLU_001560_0_0_1"/>
<dbReference type="FunFam" id="2.170.300.10:FF:000001">
    <property type="entry name" value="Laminin subunit beta-1"/>
    <property type="match status" value="1"/>
</dbReference>
<dbReference type="GO" id="GO:0009888">
    <property type="term" value="P:tissue development"/>
    <property type="evidence" value="ECO:0000318"/>
    <property type="project" value="GO_Central"/>
</dbReference>
<evidence type="ECO:0000256" key="10">
    <source>
        <dbReference type="ARBA" id="ARBA00023180"/>
    </source>
</evidence>
<dbReference type="PROSITE" id="PS51117">
    <property type="entry name" value="LAMININ_NTER"/>
    <property type="match status" value="1"/>
</dbReference>
<evidence type="ECO:0000256" key="12">
    <source>
        <dbReference type="PROSITE-ProRule" id="PRU00460"/>
    </source>
</evidence>
<dbReference type="InterPro" id="IPR056863">
    <property type="entry name" value="LMN_ATRN_NET-like_EGF"/>
</dbReference>
<sequence length="1167" mass="128897">MWKILLFVLVSPQLLLAQNACLHGACYPPVRDLLIGRIHHLKASSTCGLVQPETYCTPYGEWQLKCCRCDSRTPRVFNSHRIENVLSSAGHMKWWQSQNDVNHVSLQLDLDKKFQLDSILLDFRSPLPVGMVIERSTDFGTTWKVYQYLSTDCATSFPQISSGLPQTWQDVRCQDMQTQHRPPQNGGKIEFNPIGLASGMTTSHSQNVNNLAEFTNLRVNFTQLSRLPHQGYRLPSAFYALTEMQVQGSCFCHGHADRCAAPDASSGEPGAMIHGHCMCQHNTAGANCDRCAAFYHDQPWRPAEDNSPNECHQCNCNGHSNKCHFDPAVYEANGGVSGGVCEDCQHNTAGEHCEHCKTNFFRNQRFDLGHPEACLPCECDPDGTVPGSSCDPLNGRCVCKDNVQGDRCHLCKPGFTQLTNSNPQGCRDCACNVLGSCRNMPCDDETGRCFCLPSVVGEKCDTCAANHWKIASGEGCQACQCNPQNSLSLQCNQFTGQCPCREGYGGLTCSALEIRVCPDRSYGDIRTGCRACDCSFEGTEEMGCDKQTGRCLCKPGFTGSRCDQCQRGYCDNQQYCEACHPCFQTYDDDLHQLGLRQATLKNSTQQLPVGTVSSAFSTRLLEVGNEIQRIQGILENPLTTEQELDQVTKAVAAIRKNIEGLSSEIPLTDEVSSLSLDVEALDKSLLLITAQYQNKEALLKASRSTDVSGAFKTVSSAYQTSFNASRRIAGSSTLLAKSVENRQSAEKLESHFTSLGSGLEALQNEMAFSPNLTPVINKICSGMRSEICSPGECVGELCLKQNTVECSADLSCRGILSLAGNSIQTAQKTTQEIRNLSIRLQETTQMIRDMEAAANKIQTNAQSLGDQMSITRTQLEGDIQRTQQFIRQVRNFLSDPDIDAATIQQISEFVLSLHLPTDSATVLQKMNEIQNLAAKLRCPEDIIAQTAGDIAKAKKLLQEAEQARTRANDIEGNVEDVVENLRQARTVLQEAEDTISGSSYSLRLIQDRLDEIQTVLGPSQQSLRDITDQLDTFTHRFSQLQNKASQDLRRAADAQQRATEASDEARSTQQRMEQVIKKYSELKNRIGKGMNMGAQSTRVQNAHMEADTLFKEALNMMAKMEGIGAEIQMSNKELVLESAKLAGLEGKVETIRDYISRRVTYYATCTD</sequence>
<dbReference type="SUPFAM" id="SSF57997">
    <property type="entry name" value="Tropomyosin"/>
    <property type="match status" value="1"/>
</dbReference>
<dbReference type="Gene3D" id="2.170.300.10">
    <property type="entry name" value="Tie2 ligand-binding domain superfamily"/>
    <property type="match status" value="1"/>
</dbReference>
<keyword evidence="19" id="KW-1185">Reference proteome</keyword>
<dbReference type="GO" id="GO:0016477">
    <property type="term" value="P:cell migration"/>
    <property type="evidence" value="ECO:0000318"/>
    <property type="project" value="GO_Central"/>
</dbReference>
<evidence type="ECO:0000313" key="19">
    <source>
        <dbReference type="Proteomes" id="UP000001646"/>
    </source>
</evidence>
<keyword evidence="2" id="KW-0964">Secreted</keyword>
<keyword evidence="5" id="KW-0677">Repeat</keyword>
<evidence type="ECO:0000256" key="2">
    <source>
        <dbReference type="ARBA" id="ARBA00022525"/>
    </source>
</evidence>
<evidence type="ECO:0000256" key="4">
    <source>
        <dbReference type="ARBA" id="ARBA00022729"/>
    </source>
</evidence>
<keyword evidence="3" id="KW-0272">Extracellular matrix</keyword>
<keyword evidence="6" id="KW-0084">Basement membrane</keyword>
<dbReference type="Pfam" id="PF24973">
    <property type="entry name" value="EGF_LMN_ATRN"/>
    <property type="match status" value="1"/>
</dbReference>
<dbReference type="SMART" id="SM00180">
    <property type="entry name" value="EGF_Lam"/>
    <property type="match status" value="6"/>
</dbReference>
<feature type="domain" description="Laminin EGF-like" evidence="16">
    <location>
        <begin position="250"/>
        <end position="313"/>
    </location>
</feature>
<dbReference type="GO" id="GO:0035987">
    <property type="term" value="P:endodermal cell differentiation"/>
    <property type="evidence" value="ECO:0007669"/>
    <property type="project" value="Ensembl"/>
</dbReference>
<dbReference type="InParanoid" id="G1KEN9"/>
<dbReference type="SMART" id="SM00136">
    <property type="entry name" value="LamNT"/>
    <property type="match status" value="1"/>
</dbReference>
<dbReference type="Pfam" id="PF00055">
    <property type="entry name" value="Laminin_N"/>
    <property type="match status" value="1"/>
</dbReference>
<dbReference type="STRING" id="28377.ENSACAP00000005676"/>
<feature type="chain" id="PRO_5032592631" evidence="15">
    <location>
        <begin position="18"/>
        <end position="1167"/>
    </location>
</feature>
<feature type="domain" description="Laminin EGF-like" evidence="16">
    <location>
        <begin position="377"/>
        <end position="428"/>
    </location>
</feature>
<evidence type="ECO:0000256" key="5">
    <source>
        <dbReference type="ARBA" id="ARBA00022737"/>
    </source>
</evidence>
<dbReference type="GO" id="GO:0009887">
    <property type="term" value="P:animal organ morphogenesis"/>
    <property type="evidence" value="ECO:0000318"/>
    <property type="project" value="GO_Central"/>
</dbReference>
<protein>
    <submittedName>
        <fullName evidence="18">Laminin subunit beta 3</fullName>
    </submittedName>
</protein>
<dbReference type="Proteomes" id="UP000001646">
    <property type="component" value="Chromosome 4"/>
</dbReference>
<keyword evidence="7" id="KW-0130">Cell adhesion</keyword>
<feature type="signal peptide" evidence="15">
    <location>
        <begin position="1"/>
        <end position="17"/>
    </location>
</feature>
<evidence type="ECO:0000256" key="15">
    <source>
        <dbReference type="SAM" id="SignalP"/>
    </source>
</evidence>
<feature type="disulfide bond" evidence="12">
    <location>
        <begin position="279"/>
        <end position="288"/>
    </location>
</feature>
<dbReference type="GO" id="GO:0034446">
    <property type="term" value="P:substrate adhesion-dependent cell spreading"/>
    <property type="evidence" value="ECO:0000318"/>
    <property type="project" value="GO_Central"/>
</dbReference>
<reference evidence="18" key="3">
    <citation type="submission" date="2025-09" db="UniProtKB">
        <authorList>
            <consortium name="Ensembl"/>
        </authorList>
    </citation>
    <scope>IDENTIFICATION</scope>
</reference>
<comment type="caution">
    <text evidence="12">Lacks conserved residue(s) required for the propagation of feature annotation.</text>
</comment>
<keyword evidence="4 15" id="KW-0732">Signal</keyword>
<accession>G1KEN9</accession>
<reference evidence="18" key="2">
    <citation type="submission" date="2025-08" db="UniProtKB">
        <authorList>
            <consortium name="Ensembl"/>
        </authorList>
    </citation>
    <scope>IDENTIFICATION</scope>
</reference>
<evidence type="ECO:0000256" key="13">
    <source>
        <dbReference type="SAM" id="Coils"/>
    </source>
</evidence>
<feature type="disulfide bond" evidence="12">
    <location>
        <begin position="534"/>
        <end position="551"/>
    </location>
</feature>
<evidence type="ECO:0000256" key="9">
    <source>
        <dbReference type="ARBA" id="ARBA00023157"/>
    </source>
</evidence>
<feature type="disulfide bond" evidence="12">
    <location>
        <begin position="481"/>
        <end position="498"/>
    </location>
</feature>
<dbReference type="GO" id="GO:0043256">
    <property type="term" value="C:laminin complex"/>
    <property type="evidence" value="ECO:0000318"/>
    <property type="project" value="GO_Central"/>
</dbReference>
<dbReference type="GeneID" id="100558673"/>
<feature type="coiled-coil region" evidence="13">
    <location>
        <begin position="826"/>
        <end position="867"/>
    </location>
</feature>
<evidence type="ECO:0000256" key="7">
    <source>
        <dbReference type="ARBA" id="ARBA00022889"/>
    </source>
</evidence>
<dbReference type="PROSITE" id="PS01248">
    <property type="entry name" value="EGF_LAM_1"/>
    <property type="match status" value="2"/>
</dbReference>
<name>G1KEN9_ANOCA</name>